<keyword evidence="3" id="KW-0862">Zinc</keyword>
<sequence>MSNLSGHCNCGAIKVTIPGDSIQGLCHCTSCRRSSGSICSGNFVVQKKDLQIAGEPKVYTAKGSSGNDTYRYFCGTCGSAIYTGLEAGDPNFVKTGLFNPGDVPAPKMELFCRNMESWEKVHEGAERKEEQ</sequence>
<name>A0AA38H670_9TREE</name>
<protein>
    <submittedName>
        <fullName evidence="6">Mss4-like protein</fullName>
    </submittedName>
</protein>
<evidence type="ECO:0000256" key="4">
    <source>
        <dbReference type="ARBA" id="ARBA00023239"/>
    </source>
</evidence>
<keyword evidence="4" id="KW-0456">Lyase</keyword>
<dbReference type="PROSITE" id="PS51891">
    <property type="entry name" value="CENP_V_GFA"/>
    <property type="match status" value="1"/>
</dbReference>
<dbReference type="SUPFAM" id="SSF51316">
    <property type="entry name" value="Mss4-like"/>
    <property type="match status" value="1"/>
</dbReference>
<keyword evidence="2" id="KW-0479">Metal-binding</keyword>
<accession>A0AA38H670</accession>
<dbReference type="InterPro" id="IPR006913">
    <property type="entry name" value="CENP-V/GFA"/>
</dbReference>
<evidence type="ECO:0000256" key="3">
    <source>
        <dbReference type="ARBA" id="ARBA00022833"/>
    </source>
</evidence>
<gene>
    <name evidence="6" type="ORF">MKK02DRAFT_39273</name>
</gene>
<dbReference type="AlphaFoldDB" id="A0AA38H670"/>
<dbReference type="EMBL" id="JAKWFO010000011">
    <property type="protein sequence ID" value="KAI9633294.1"/>
    <property type="molecule type" value="Genomic_DNA"/>
</dbReference>
<dbReference type="Gene3D" id="3.90.1590.10">
    <property type="entry name" value="glutathione-dependent formaldehyde- activating enzyme (gfa)"/>
    <property type="match status" value="1"/>
</dbReference>
<evidence type="ECO:0000313" key="7">
    <source>
        <dbReference type="Proteomes" id="UP001164286"/>
    </source>
</evidence>
<dbReference type="RefSeq" id="XP_052943071.1">
    <property type="nucleotide sequence ID" value="XM_053090514.1"/>
</dbReference>
<evidence type="ECO:0000259" key="5">
    <source>
        <dbReference type="PROSITE" id="PS51891"/>
    </source>
</evidence>
<keyword evidence="7" id="KW-1185">Reference proteome</keyword>
<evidence type="ECO:0000256" key="2">
    <source>
        <dbReference type="ARBA" id="ARBA00022723"/>
    </source>
</evidence>
<comment type="similarity">
    <text evidence="1">Belongs to the Gfa family.</text>
</comment>
<dbReference type="GO" id="GO:0046872">
    <property type="term" value="F:metal ion binding"/>
    <property type="evidence" value="ECO:0007669"/>
    <property type="project" value="UniProtKB-KW"/>
</dbReference>
<dbReference type="PANTHER" id="PTHR33337:SF30">
    <property type="entry name" value="DUF636 DOMAIN PROTEIN (AFU_ORTHOLOGUE AFUA_1G03180)"/>
    <property type="match status" value="1"/>
</dbReference>
<comment type="caution">
    <text evidence="6">The sequence shown here is derived from an EMBL/GenBank/DDBJ whole genome shotgun (WGS) entry which is preliminary data.</text>
</comment>
<proteinExistence type="inferred from homology"/>
<dbReference type="GO" id="GO:0016846">
    <property type="term" value="F:carbon-sulfur lyase activity"/>
    <property type="evidence" value="ECO:0007669"/>
    <property type="project" value="InterPro"/>
</dbReference>
<dbReference type="Pfam" id="PF04828">
    <property type="entry name" value="GFA"/>
    <property type="match status" value="1"/>
</dbReference>
<reference evidence="6" key="1">
    <citation type="journal article" date="2022" name="G3 (Bethesda)">
        <title>High quality genome of the basidiomycete yeast Dioszegia hungarica PDD-24b-2 isolated from cloud water.</title>
        <authorList>
            <person name="Jarrige D."/>
            <person name="Haridas S."/>
            <person name="Bleykasten-Grosshans C."/>
            <person name="Joly M."/>
            <person name="Nadalig T."/>
            <person name="Sancelme M."/>
            <person name="Vuilleumier S."/>
            <person name="Grigoriev I.V."/>
            <person name="Amato P."/>
            <person name="Bringel F."/>
        </authorList>
    </citation>
    <scope>NUCLEOTIDE SEQUENCE</scope>
    <source>
        <strain evidence="6">PDD-24b-2</strain>
    </source>
</reference>
<dbReference type="Proteomes" id="UP001164286">
    <property type="component" value="Unassembled WGS sequence"/>
</dbReference>
<dbReference type="GeneID" id="77729719"/>
<feature type="domain" description="CENP-V/GFA" evidence="5">
    <location>
        <begin position="4"/>
        <end position="119"/>
    </location>
</feature>
<evidence type="ECO:0000313" key="6">
    <source>
        <dbReference type="EMBL" id="KAI9633294.1"/>
    </source>
</evidence>
<evidence type="ECO:0000256" key="1">
    <source>
        <dbReference type="ARBA" id="ARBA00005495"/>
    </source>
</evidence>
<organism evidence="6 7">
    <name type="scientific">Dioszegia hungarica</name>
    <dbReference type="NCBI Taxonomy" id="4972"/>
    <lineage>
        <taxon>Eukaryota</taxon>
        <taxon>Fungi</taxon>
        <taxon>Dikarya</taxon>
        <taxon>Basidiomycota</taxon>
        <taxon>Agaricomycotina</taxon>
        <taxon>Tremellomycetes</taxon>
        <taxon>Tremellales</taxon>
        <taxon>Bulleribasidiaceae</taxon>
        <taxon>Dioszegia</taxon>
    </lineage>
</organism>
<dbReference type="InterPro" id="IPR011057">
    <property type="entry name" value="Mss4-like_sf"/>
</dbReference>
<dbReference type="PANTHER" id="PTHR33337">
    <property type="entry name" value="GFA DOMAIN-CONTAINING PROTEIN"/>
    <property type="match status" value="1"/>
</dbReference>